<gene>
    <name evidence="1" type="ORF">Cri9333_2674</name>
</gene>
<dbReference type="Proteomes" id="UP000010472">
    <property type="component" value="Chromosome"/>
</dbReference>
<dbReference type="HOGENOM" id="CLU_089878_0_0_3"/>
<dbReference type="eggNOG" id="COG4678">
    <property type="taxonomic scope" value="Bacteria"/>
</dbReference>
<keyword evidence="2" id="KW-1185">Reference proteome</keyword>
<protein>
    <submittedName>
        <fullName evidence="1">Glycoside hydrolase family 24</fullName>
    </submittedName>
</protein>
<dbReference type="KEGG" id="cep:Cri9333_2674"/>
<dbReference type="GO" id="GO:0016787">
    <property type="term" value="F:hydrolase activity"/>
    <property type="evidence" value="ECO:0007669"/>
    <property type="project" value="UniProtKB-KW"/>
</dbReference>
<organism evidence="1 2">
    <name type="scientific">Crinalium epipsammum PCC 9333</name>
    <dbReference type="NCBI Taxonomy" id="1173022"/>
    <lineage>
        <taxon>Bacteria</taxon>
        <taxon>Bacillati</taxon>
        <taxon>Cyanobacteriota</taxon>
        <taxon>Cyanophyceae</taxon>
        <taxon>Gomontiellales</taxon>
        <taxon>Gomontiellaceae</taxon>
        <taxon>Crinalium</taxon>
    </lineage>
</organism>
<dbReference type="STRING" id="1173022.Cri9333_2674"/>
<reference evidence="1 2" key="1">
    <citation type="submission" date="2012-06" db="EMBL/GenBank/DDBJ databases">
        <title>Finished chromosome of genome of Crinalium epipsammum PCC 9333.</title>
        <authorList>
            <consortium name="US DOE Joint Genome Institute"/>
            <person name="Gugger M."/>
            <person name="Coursin T."/>
            <person name="Rippka R."/>
            <person name="Tandeau De Marsac N."/>
            <person name="Huntemann M."/>
            <person name="Wei C.-L."/>
            <person name="Han J."/>
            <person name="Detter J.C."/>
            <person name="Han C."/>
            <person name="Tapia R."/>
            <person name="Davenport K."/>
            <person name="Daligault H."/>
            <person name="Erkkila T."/>
            <person name="Gu W."/>
            <person name="Munk A.C.C."/>
            <person name="Teshima H."/>
            <person name="Xu Y."/>
            <person name="Chain P."/>
            <person name="Chen A."/>
            <person name="Krypides N."/>
            <person name="Mavromatis K."/>
            <person name="Markowitz V."/>
            <person name="Szeto E."/>
            <person name="Ivanova N."/>
            <person name="Mikhailova N."/>
            <person name="Ovchinnikova G."/>
            <person name="Pagani I."/>
            <person name="Pati A."/>
            <person name="Goodwin L."/>
            <person name="Peters L."/>
            <person name="Pitluck S."/>
            <person name="Woyke T."/>
            <person name="Kerfeld C."/>
        </authorList>
    </citation>
    <scope>NUCLEOTIDE SEQUENCE [LARGE SCALE GENOMIC DNA]</scope>
    <source>
        <strain evidence="1 2">PCC 9333</strain>
    </source>
</reference>
<proteinExistence type="predicted"/>
<dbReference type="SUPFAM" id="SSF53955">
    <property type="entry name" value="Lysozyme-like"/>
    <property type="match status" value="1"/>
</dbReference>
<sequence length="237" mass="26828">MSRRFSSLKDDPKSKLQQEIVSKSAWKIKLAASISAIAFLLFLLNFSSGNRETPSVNSPTNAYGTQPLVLKEGDPYIRALMRTISASEANDRRPYSIIYGGDHVSDLSNHPNRCVPILVGPNIGNCSTAAGRYQMINTTWDEKAKRYHPRPSGFMFWKSYSFEPEYQDAVVYAWLKDPQAWGVDISELLRQGKINQVLKRLSGTWTSLGYGIEDNSMSSKLPTIYKKMLREELRQAH</sequence>
<dbReference type="Gene3D" id="1.10.530.10">
    <property type="match status" value="1"/>
</dbReference>
<evidence type="ECO:0000313" key="1">
    <source>
        <dbReference type="EMBL" id="AFZ13531.1"/>
    </source>
</evidence>
<dbReference type="RefSeq" id="WP_015203645.1">
    <property type="nucleotide sequence ID" value="NC_019753.1"/>
</dbReference>
<name>K9VZZ7_9CYAN</name>
<dbReference type="PATRIC" id="fig|1173022.3.peg.2895"/>
<accession>K9VZZ7</accession>
<keyword evidence="1" id="KW-0378">Hydrolase</keyword>
<dbReference type="InterPro" id="IPR023346">
    <property type="entry name" value="Lysozyme-like_dom_sf"/>
</dbReference>
<dbReference type="EMBL" id="CP003620">
    <property type="protein sequence ID" value="AFZ13531.1"/>
    <property type="molecule type" value="Genomic_DNA"/>
</dbReference>
<evidence type="ECO:0000313" key="2">
    <source>
        <dbReference type="Proteomes" id="UP000010472"/>
    </source>
</evidence>
<dbReference type="AlphaFoldDB" id="K9VZZ7"/>